<dbReference type="Proteomes" id="UP000239001">
    <property type="component" value="Unassembled WGS sequence"/>
</dbReference>
<sequence>MTYGLPYPPNSGVRIHDFNLIKNISQYHHVFLLSLLEFQEEVQYLSQLKQYCHTIDYVFAKPRSLRETIREALKAILTKRPIASYPFYYDEMASKLNEVLRNHHIDIIQIEHSFLAPYIDVIYPKNTLRKILSFHNVGYQQYRTMIKLNSNLKEKLLYQIKWLLMLNWEAKYAQKFDHCLVVSSLERQLLPSKLAISVIENGIDTQSYPFLDDANNNTMIFVGTMGYAPNVDAILYFCAQIFPDIQQQLSNTKLFIVGNHPKPEICQLASSKNIIVTGAVPDIIPYYQQSQVSIVPLRAGGGTRLKILEAMALGKAVVSTSLGCEGLQVIHKKHIMIADTPLEFVRHTIELLTNKELREKIAKNARQLVEVQYDWSKISQKLMTVDENLLKH</sequence>
<dbReference type="OrthoDB" id="526268at2"/>
<reference evidence="2 3" key="2">
    <citation type="submission" date="2018-03" db="EMBL/GenBank/DDBJ databases">
        <authorList>
            <person name="Keele B.F."/>
        </authorList>
    </citation>
    <scope>NUCLEOTIDE SEQUENCE [LARGE SCALE GENOMIC DNA]</scope>
    <source>
        <strain evidence="2 3">CCALA 016</strain>
    </source>
</reference>
<evidence type="ECO:0000313" key="2">
    <source>
        <dbReference type="EMBL" id="PSF36242.1"/>
    </source>
</evidence>
<feature type="domain" description="Glycosyltransferase subfamily 4-like N-terminal" evidence="1">
    <location>
        <begin position="78"/>
        <end position="206"/>
    </location>
</feature>
<dbReference type="InterPro" id="IPR028098">
    <property type="entry name" value="Glyco_trans_4-like_N"/>
</dbReference>
<gene>
    <name evidence="2" type="ORF">C7H19_13625</name>
</gene>
<dbReference type="PANTHER" id="PTHR12526:SF600">
    <property type="entry name" value="GLYCOSYL TRANSFERASE GROUP 1"/>
    <property type="match status" value="1"/>
</dbReference>
<accession>A0A2T1LWG6</accession>
<dbReference type="CDD" id="cd03801">
    <property type="entry name" value="GT4_PimA-like"/>
    <property type="match status" value="1"/>
</dbReference>
<dbReference type="EMBL" id="PXOH01000014">
    <property type="protein sequence ID" value="PSF36242.1"/>
    <property type="molecule type" value="Genomic_DNA"/>
</dbReference>
<dbReference type="SUPFAM" id="SSF53756">
    <property type="entry name" value="UDP-Glycosyltransferase/glycogen phosphorylase"/>
    <property type="match status" value="1"/>
</dbReference>
<evidence type="ECO:0000259" key="1">
    <source>
        <dbReference type="Pfam" id="PF13439"/>
    </source>
</evidence>
<dbReference type="Pfam" id="PF13692">
    <property type="entry name" value="Glyco_trans_1_4"/>
    <property type="match status" value="1"/>
</dbReference>
<dbReference type="RefSeq" id="WP_106457427.1">
    <property type="nucleotide sequence ID" value="NZ_PXOH01000014.1"/>
</dbReference>
<organism evidence="2 3">
    <name type="scientific">Aphanothece hegewaldii CCALA 016</name>
    <dbReference type="NCBI Taxonomy" id="2107694"/>
    <lineage>
        <taxon>Bacteria</taxon>
        <taxon>Bacillati</taxon>
        <taxon>Cyanobacteriota</taxon>
        <taxon>Cyanophyceae</taxon>
        <taxon>Oscillatoriophycideae</taxon>
        <taxon>Chroococcales</taxon>
        <taxon>Aphanothecaceae</taxon>
        <taxon>Aphanothece</taxon>
    </lineage>
</organism>
<dbReference type="Pfam" id="PF13439">
    <property type="entry name" value="Glyco_transf_4"/>
    <property type="match status" value="1"/>
</dbReference>
<keyword evidence="3" id="KW-1185">Reference proteome</keyword>
<dbReference type="Gene3D" id="3.40.50.2000">
    <property type="entry name" value="Glycogen Phosphorylase B"/>
    <property type="match status" value="2"/>
</dbReference>
<dbReference type="AlphaFoldDB" id="A0A2T1LWG6"/>
<reference evidence="2 3" key="1">
    <citation type="submission" date="2018-03" db="EMBL/GenBank/DDBJ databases">
        <title>The ancient ancestry and fast evolution of plastids.</title>
        <authorList>
            <person name="Moore K.R."/>
            <person name="Magnabosco C."/>
            <person name="Momper L."/>
            <person name="Gold D.A."/>
            <person name="Bosak T."/>
            <person name="Fournier G.P."/>
        </authorList>
    </citation>
    <scope>NUCLEOTIDE SEQUENCE [LARGE SCALE GENOMIC DNA]</scope>
    <source>
        <strain evidence="2 3">CCALA 016</strain>
    </source>
</reference>
<name>A0A2T1LWG6_9CHRO</name>
<dbReference type="PANTHER" id="PTHR12526">
    <property type="entry name" value="GLYCOSYLTRANSFERASE"/>
    <property type="match status" value="1"/>
</dbReference>
<protein>
    <recommendedName>
        <fullName evidence="1">Glycosyltransferase subfamily 4-like N-terminal domain-containing protein</fullName>
    </recommendedName>
</protein>
<proteinExistence type="predicted"/>
<comment type="caution">
    <text evidence="2">The sequence shown here is derived from an EMBL/GenBank/DDBJ whole genome shotgun (WGS) entry which is preliminary data.</text>
</comment>
<evidence type="ECO:0000313" key="3">
    <source>
        <dbReference type="Proteomes" id="UP000239001"/>
    </source>
</evidence>
<dbReference type="GO" id="GO:0016757">
    <property type="term" value="F:glycosyltransferase activity"/>
    <property type="evidence" value="ECO:0007669"/>
    <property type="project" value="TreeGrafter"/>
</dbReference>